<protein>
    <submittedName>
        <fullName evidence="5">ABC transporter substrate-binding protein</fullName>
    </submittedName>
</protein>
<keyword evidence="6" id="KW-1185">Reference proteome</keyword>
<dbReference type="GO" id="GO:0042597">
    <property type="term" value="C:periplasmic space"/>
    <property type="evidence" value="ECO:0007669"/>
    <property type="project" value="UniProtKB-SubCell"/>
</dbReference>
<evidence type="ECO:0000313" key="6">
    <source>
        <dbReference type="Proteomes" id="UP000593890"/>
    </source>
</evidence>
<evidence type="ECO:0000256" key="1">
    <source>
        <dbReference type="ARBA" id="ARBA00004418"/>
    </source>
</evidence>
<evidence type="ECO:0000259" key="4">
    <source>
        <dbReference type="SMART" id="SM00062"/>
    </source>
</evidence>
<keyword evidence="3" id="KW-0732">Signal</keyword>
<proteinExistence type="inferred from homology"/>
<organism evidence="5 6">
    <name type="scientific">Solibaculum mannosilyticum</name>
    <dbReference type="NCBI Taxonomy" id="2780922"/>
    <lineage>
        <taxon>Bacteria</taxon>
        <taxon>Bacillati</taxon>
        <taxon>Bacillota</taxon>
        <taxon>Clostridia</taxon>
        <taxon>Eubacteriales</taxon>
        <taxon>Oscillospiraceae</taxon>
        <taxon>Solibaculum</taxon>
    </lineage>
</organism>
<dbReference type="InterPro" id="IPR001638">
    <property type="entry name" value="Solute-binding_3/MltF_N"/>
</dbReference>
<dbReference type="PROSITE" id="PS51257">
    <property type="entry name" value="PROKAR_LIPOPROTEIN"/>
    <property type="match status" value="1"/>
</dbReference>
<accession>A0A7I8D670</accession>
<name>A0A7I8D670_9FIRM</name>
<dbReference type="Pfam" id="PF13379">
    <property type="entry name" value="NMT1_2"/>
    <property type="match status" value="1"/>
</dbReference>
<dbReference type="AlphaFoldDB" id="A0A7I8D670"/>
<dbReference type="KEGG" id="sman:C12CBH8_07930"/>
<dbReference type="PANTHER" id="PTHR30024:SF47">
    <property type="entry name" value="TAURINE-BINDING PERIPLASMIC PROTEIN"/>
    <property type="match status" value="1"/>
</dbReference>
<dbReference type="SUPFAM" id="SSF53850">
    <property type="entry name" value="Periplasmic binding protein-like II"/>
    <property type="match status" value="1"/>
</dbReference>
<dbReference type="EMBL" id="AP023321">
    <property type="protein sequence ID" value="BCI60154.1"/>
    <property type="molecule type" value="Genomic_DNA"/>
</dbReference>
<comment type="subcellular location">
    <subcellularLocation>
        <location evidence="1">Periplasm</location>
    </subcellularLocation>
</comment>
<evidence type="ECO:0000313" key="5">
    <source>
        <dbReference type="EMBL" id="BCI60154.1"/>
    </source>
</evidence>
<dbReference type="RefSeq" id="WP_215533605.1">
    <property type="nucleotide sequence ID" value="NZ_AP023321.1"/>
</dbReference>
<sequence length="334" mass="36914">MNQTRKKIAPLLAVTLVLTMIFAGCGKSEEGSSSKTVVSSENPSQTARVATWKMPQTIQPNYYSQYLDGSREIKVSNFMSSSDQLQALLNDDVDACGMSLTAAIEAVADEKPVVIVCGMYEKGAALVVGADSDIQEVADLKGKRIACQKDSTQYVQLLNLLKENELDAENDVTIQEASPENMETLLQNGEIDAYCGIEPYVSQAVSDGTVRILDTPYFDDDIGLTDTVLVTTRENTERKNLMIKDLVKGQKMATETFQNDPDLWVSESAQQTGIDEDIIKASLDNLELDWEIDEDFVEQVEALCEKMTELGVIAEAPNDVWEFVDLSFVEYVNQ</sequence>
<dbReference type="Gene3D" id="3.40.190.10">
    <property type="entry name" value="Periplasmic binding protein-like II"/>
    <property type="match status" value="2"/>
</dbReference>
<evidence type="ECO:0000256" key="3">
    <source>
        <dbReference type="ARBA" id="ARBA00022729"/>
    </source>
</evidence>
<dbReference type="SMART" id="SM00062">
    <property type="entry name" value="PBPb"/>
    <property type="match status" value="1"/>
</dbReference>
<evidence type="ECO:0000256" key="2">
    <source>
        <dbReference type="ARBA" id="ARBA00010742"/>
    </source>
</evidence>
<comment type="similarity">
    <text evidence="2">Belongs to the bacterial solute-binding protein SsuA/TauA family.</text>
</comment>
<reference evidence="6" key="1">
    <citation type="submission" date="2020-07" db="EMBL/GenBank/DDBJ databases">
        <title>Complete genome sequencing of Clostridia bacterium strain 12CBH8.</title>
        <authorList>
            <person name="Sakamoto M."/>
            <person name="Murakami T."/>
            <person name="Mori H."/>
        </authorList>
    </citation>
    <scope>NUCLEOTIDE SEQUENCE [LARGE SCALE GENOMIC DNA]</scope>
    <source>
        <strain evidence="6">12CBH8</strain>
    </source>
</reference>
<dbReference type="PANTHER" id="PTHR30024">
    <property type="entry name" value="ALIPHATIC SULFONATES-BINDING PROTEIN-RELATED"/>
    <property type="match status" value="1"/>
</dbReference>
<dbReference type="Proteomes" id="UP000593890">
    <property type="component" value="Chromosome"/>
</dbReference>
<feature type="domain" description="Solute-binding protein family 3/N-terminal" evidence="4">
    <location>
        <begin position="46"/>
        <end position="260"/>
    </location>
</feature>
<gene>
    <name evidence="5" type="ORF">C12CBH8_07930</name>
</gene>